<keyword evidence="1" id="KW-1185">Reference proteome</keyword>
<protein>
    <submittedName>
        <fullName evidence="2">Glucose-6-phosphate 1-epimerase</fullName>
    </submittedName>
</protein>
<dbReference type="InterPro" id="IPR014718">
    <property type="entry name" value="GH-type_carb-bd"/>
</dbReference>
<dbReference type="GO" id="GO:0005975">
    <property type="term" value="P:carbohydrate metabolic process"/>
    <property type="evidence" value="ECO:0007669"/>
    <property type="project" value="InterPro"/>
</dbReference>
<dbReference type="InterPro" id="IPR011013">
    <property type="entry name" value="Gal_mutarotase_sf_dom"/>
</dbReference>
<dbReference type="GeneID" id="100900050"/>
<dbReference type="AlphaFoldDB" id="A0AAJ7L7W6"/>
<reference evidence="2" key="1">
    <citation type="submission" date="2025-08" db="UniProtKB">
        <authorList>
            <consortium name="RefSeq"/>
        </authorList>
    </citation>
    <scope>IDENTIFICATION</scope>
</reference>
<name>A0AAJ7L7W6_9ACAR</name>
<dbReference type="PANTHER" id="PTHR11122:SF13">
    <property type="entry name" value="GLUCOSE-6-PHOSPHATE 1-EPIMERASE"/>
    <property type="match status" value="1"/>
</dbReference>
<dbReference type="GO" id="GO:0005737">
    <property type="term" value="C:cytoplasm"/>
    <property type="evidence" value="ECO:0007669"/>
    <property type="project" value="TreeGrafter"/>
</dbReference>
<dbReference type="RefSeq" id="XP_018497657.1">
    <property type="nucleotide sequence ID" value="XM_018642141.1"/>
</dbReference>
<dbReference type="GO" id="GO:0030246">
    <property type="term" value="F:carbohydrate binding"/>
    <property type="evidence" value="ECO:0007669"/>
    <property type="project" value="InterPro"/>
</dbReference>
<dbReference type="Proteomes" id="UP000694867">
    <property type="component" value="Unplaced"/>
</dbReference>
<dbReference type="KEGG" id="goe:100900050"/>
<dbReference type="Gene3D" id="2.70.98.10">
    <property type="match status" value="1"/>
</dbReference>
<dbReference type="GO" id="GO:0047938">
    <property type="term" value="F:glucose-6-phosphate 1-epimerase activity"/>
    <property type="evidence" value="ECO:0007669"/>
    <property type="project" value="TreeGrafter"/>
</dbReference>
<gene>
    <name evidence="2" type="primary">LOC100900050</name>
</gene>
<proteinExistence type="predicted"/>
<dbReference type="SUPFAM" id="SSF74650">
    <property type="entry name" value="Galactose mutarotase-like"/>
    <property type="match status" value="1"/>
</dbReference>
<evidence type="ECO:0000313" key="1">
    <source>
        <dbReference type="Proteomes" id="UP000694867"/>
    </source>
</evidence>
<dbReference type="PANTHER" id="PTHR11122">
    <property type="entry name" value="APOSPORY-ASSOCIATED PROTEIN C-RELATED"/>
    <property type="match status" value="1"/>
</dbReference>
<organism evidence="1 2">
    <name type="scientific">Galendromus occidentalis</name>
    <name type="common">western predatory mite</name>
    <dbReference type="NCBI Taxonomy" id="34638"/>
    <lineage>
        <taxon>Eukaryota</taxon>
        <taxon>Metazoa</taxon>
        <taxon>Ecdysozoa</taxon>
        <taxon>Arthropoda</taxon>
        <taxon>Chelicerata</taxon>
        <taxon>Arachnida</taxon>
        <taxon>Acari</taxon>
        <taxon>Parasitiformes</taxon>
        <taxon>Mesostigmata</taxon>
        <taxon>Gamasina</taxon>
        <taxon>Phytoseioidea</taxon>
        <taxon>Phytoseiidae</taxon>
        <taxon>Typhlodrominae</taxon>
        <taxon>Galendromus</taxon>
    </lineage>
</organism>
<accession>A0AAJ7L7W6</accession>
<sequence length="110" mass="12531">MDYIDKTDNFATKTETRKLVSIDKFTDYVYSSTPSDHVLDDGKKNIRIWKSDTLPNTVVWNPKNIWDRFGLAQDEDKEYVCVEPGKVTDKVNLVPGAGWRCSMVLSAARA</sequence>
<evidence type="ECO:0000313" key="2">
    <source>
        <dbReference type="RefSeq" id="XP_018497657.1"/>
    </source>
</evidence>